<dbReference type="Gene3D" id="3.80.10.10">
    <property type="entry name" value="Ribonuclease Inhibitor"/>
    <property type="match status" value="4"/>
</dbReference>
<dbReference type="InterPro" id="IPR046956">
    <property type="entry name" value="RLP23-like"/>
</dbReference>
<comment type="subcellular location">
    <subcellularLocation>
        <location evidence="1">Cell membrane</location>
        <topology evidence="1">Single-pass type I membrane protein</topology>
    </subcellularLocation>
</comment>
<dbReference type="AlphaFoldDB" id="A0A6A2YXJ3"/>
<evidence type="ECO:0000256" key="9">
    <source>
        <dbReference type="ARBA" id="ARBA00023136"/>
    </source>
</evidence>
<dbReference type="PRINTS" id="PR00019">
    <property type="entry name" value="LEURICHRPT"/>
</dbReference>
<dbReference type="Pfam" id="PF13855">
    <property type="entry name" value="LRR_8"/>
    <property type="match status" value="1"/>
</dbReference>
<accession>A0A6A2YXJ3</accession>
<dbReference type="InterPro" id="IPR013210">
    <property type="entry name" value="LRR_N_plant-typ"/>
</dbReference>
<comment type="similarity">
    <text evidence="2">Belongs to the RLP family.</text>
</comment>
<dbReference type="FunFam" id="3.80.10.10:FF:000111">
    <property type="entry name" value="LRR receptor-like serine/threonine-protein kinase ERECTA"/>
    <property type="match status" value="1"/>
</dbReference>
<organism evidence="13 14">
    <name type="scientific">Hibiscus syriacus</name>
    <name type="common">Rose of Sharon</name>
    <dbReference type="NCBI Taxonomy" id="106335"/>
    <lineage>
        <taxon>Eukaryota</taxon>
        <taxon>Viridiplantae</taxon>
        <taxon>Streptophyta</taxon>
        <taxon>Embryophyta</taxon>
        <taxon>Tracheophyta</taxon>
        <taxon>Spermatophyta</taxon>
        <taxon>Magnoliopsida</taxon>
        <taxon>eudicotyledons</taxon>
        <taxon>Gunneridae</taxon>
        <taxon>Pentapetalae</taxon>
        <taxon>rosids</taxon>
        <taxon>malvids</taxon>
        <taxon>Malvales</taxon>
        <taxon>Malvaceae</taxon>
        <taxon>Malvoideae</taxon>
        <taxon>Hibiscus</taxon>
    </lineage>
</organism>
<dbReference type="Pfam" id="PF08263">
    <property type="entry name" value="LRRNT_2"/>
    <property type="match status" value="1"/>
</dbReference>
<evidence type="ECO:0000256" key="5">
    <source>
        <dbReference type="ARBA" id="ARBA00022692"/>
    </source>
</evidence>
<reference evidence="13" key="1">
    <citation type="submission" date="2019-09" db="EMBL/GenBank/DDBJ databases">
        <title>Draft genome information of white flower Hibiscus syriacus.</title>
        <authorList>
            <person name="Kim Y.-M."/>
        </authorList>
    </citation>
    <scope>NUCLEOTIDE SEQUENCE [LARGE SCALE GENOMIC DNA]</scope>
    <source>
        <strain evidence="13">YM2019G1</strain>
    </source>
</reference>
<keyword evidence="14" id="KW-1185">Reference proteome</keyword>
<evidence type="ECO:0000256" key="6">
    <source>
        <dbReference type="ARBA" id="ARBA00022729"/>
    </source>
</evidence>
<feature type="domain" description="Leucine-rich repeat-containing N-terminal plant-type" evidence="12">
    <location>
        <begin position="22"/>
        <end position="41"/>
    </location>
</feature>
<evidence type="ECO:0000256" key="4">
    <source>
        <dbReference type="ARBA" id="ARBA00022614"/>
    </source>
</evidence>
<keyword evidence="5" id="KW-0812">Transmembrane</keyword>
<proteinExistence type="inferred from homology"/>
<dbReference type="FunFam" id="3.80.10.10:FF:000095">
    <property type="entry name" value="LRR receptor-like serine/threonine-protein kinase GSO1"/>
    <property type="match status" value="1"/>
</dbReference>
<keyword evidence="11" id="KW-0325">Glycoprotein</keyword>
<keyword evidence="4" id="KW-0433">Leucine-rich repeat</keyword>
<dbReference type="SUPFAM" id="SSF52058">
    <property type="entry name" value="L domain-like"/>
    <property type="match status" value="1"/>
</dbReference>
<dbReference type="Pfam" id="PF00560">
    <property type="entry name" value="LRR_1"/>
    <property type="match status" value="4"/>
</dbReference>
<evidence type="ECO:0000256" key="10">
    <source>
        <dbReference type="ARBA" id="ARBA00023170"/>
    </source>
</evidence>
<dbReference type="SUPFAM" id="SSF52047">
    <property type="entry name" value="RNI-like"/>
    <property type="match status" value="1"/>
</dbReference>
<evidence type="ECO:0000256" key="11">
    <source>
        <dbReference type="ARBA" id="ARBA00023180"/>
    </source>
</evidence>
<evidence type="ECO:0000313" key="14">
    <source>
        <dbReference type="Proteomes" id="UP000436088"/>
    </source>
</evidence>
<evidence type="ECO:0000256" key="8">
    <source>
        <dbReference type="ARBA" id="ARBA00022989"/>
    </source>
</evidence>
<evidence type="ECO:0000256" key="2">
    <source>
        <dbReference type="ARBA" id="ARBA00009592"/>
    </source>
</evidence>
<dbReference type="EMBL" id="VEPZ02001248">
    <property type="protein sequence ID" value="KAE8684188.1"/>
    <property type="molecule type" value="Genomic_DNA"/>
</dbReference>
<keyword evidence="3" id="KW-1003">Cell membrane</keyword>
<keyword evidence="9" id="KW-0472">Membrane</keyword>
<evidence type="ECO:0000313" key="13">
    <source>
        <dbReference type="EMBL" id="KAE8684188.1"/>
    </source>
</evidence>
<keyword evidence="10" id="KW-0675">Receptor</keyword>
<dbReference type="PANTHER" id="PTHR48061:SF12">
    <property type="entry name" value="DISEASE RESISTANCE LIKE PROTEIN"/>
    <property type="match status" value="1"/>
</dbReference>
<name>A0A6A2YXJ3_HIBSY</name>
<evidence type="ECO:0000256" key="3">
    <source>
        <dbReference type="ARBA" id="ARBA00022475"/>
    </source>
</evidence>
<dbReference type="Proteomes" id="UP000436088">
    <property type="component" value="Unassembled WGS sequence"/>
</dbReference>
<keyword evidence="8" id="KW-1133">Transmembrane helix</keyword>
<dbReference type="GO" id="GO:0005886">
    <property type="term" value="C:plasma membrane"/>
    <property type="evidence" value="ECO:0007669"/>
    <property type="project" value="UniProtKB-SubCell"/>
</dbReference>
<dbReference type="InterPro" id="IPR001611">
    <property type="entry name" value="Leu-rich_rpt"/>
</dbReference>
<evidence type="ECO:0000256" key="7">
    <source>
        <dbReference type="ARBA" id="ARBA00022737"/>
    </source>
</evidence>
<evidence type="ECO:0000256" key="1">
    <source>
        <dbReference type="ARBA" id="ARBA00004251"/>
    </source>
</evidence>
<dbReference type="SMART" id="SM00369">
    <property type="entry name" value="LRR_TYP"/>
    <property type="match status" value="6"/>
</dbReference>
<dbReference type="InterPro" id="IPR032675">
    <property type="entry name" value="LRR_dom_sf"/>
</dbReference>
<keyword evidence="7" id="KW-0677">Repeat</keyword>
<gene>
    <name evidence="13" type="ORF">F3Y22_tig00111151pilonHSYRG00230</name>
</gene>
<dbReference type="PANTHER" id="PTHR48061">
    <property type="entry name" value="LEUCINE-RICH REPEAT RECEPTOR PROTEIN KINASE EMS1-LIKE-RELATED"/>
    <property type="match status" value="1"/>
</dbReference>
<dbReference type="InterPro" id="IPR003591">
    <property type="entry name" value="Leu-rich_rpt_typical-subtyp"/>
</dbReference>
<sequence length="602" mass="66461">MQFKESFIINKHACAATMYPKVDNWDSESVDCCSWDGVECDQMTGLVIGLDLSSGCLYGSINSSSTLFRFLHLQKLNLAFNDCNHSVIPSALANLSMLMYLNLSSSVFSGQIPSEISKLYRLSSLNLTSLKKLHLSYVDVACPVPSVLANFSNLTSLYLEGCGLQVMFPSAIFQLPKLETIWLLRNLDLTGYLPEFSFSNNLKMFASIGKLDSMEFLGLGHCNFTGLVPSTLGNLPKFKFLDLAINSFMGSVPPTLGNLTKLNHLNLGSNSFKDVIPPELTNLTQLTHLYLQLNMLQGSVPSSLPRLEKLVFFYCDSNNLANNSLTGFDEFPIVLPWSQLHYLKLESNILQGSLPVPPMSTLFYSISNNSLSGEIPQLLCNVSSLSILDVSQNNLSGKMPLRLSNFSKQLSVLKMRSNNLQGPIPGGDPTSNLIVFPKFLDGKDKQASYMVENSDMTINAMEVPRSYAYSMTITNKGTEMHYTKIIRTLAGVDFSCNRFDREIPESIGNLKELHLLNFSNNNLVGGIPKAIGKLTNLEALDLSRNELEGKIPLELSIGLNFLEVLNLSHNHLTGLIPQGHQFDTFQSSCFEGNPGGCVENQC</sequence>
<comment type="caution">
    <text evidence="13">The sequence shown here is derived from an EMBL/GenBank/DDBJ whole genome shotgun (WGS) entry which is preliminary data.</text>
</comment>
<keyword evidence="6" id="KW-0732">Signal</keyword>
<protein>
    <recommendedName>
        <fullName evidence="12">Leucine-rich repeat-containing N-terminal plant-type domain-containing protein</fullName>
    </recommendedName>
</protein>
<evidence type="ECO:0000259" key="12">
    <source>
        <dbReference type="Pfam" id="PF08263"/>
    </source>
</evidence>